<dbReference type="InterPro" id="IPR003346">
    <property type="entry name" value="Transposase_20"/>
</dbReference>
<dbReference type="EMBL" id="MPLS01000012">
    <property type="protein sequence ID" value="ORI97904.1"/>
    <property type="molecule type" value="Genomic_DNA"/>
</dbReference>
<dbReference type="NCBIfam" id="NF033542">
    <property type="entry name" value="transpos_IS110"/>
    <property type="match status" value="1"/>
</dbReference>
<evidence type="ECO:0000256" key="1">
    <source>
        <dbReference type="SAM" id="Coils"/>
    </source>
</evidence>
<reference evidence="4 5" key="1">
    <citation type="journal article" date="2017" name="Front. Microbiol.">
        <title>Genomic Characterization of Dairy Associated Leuconostoc Species and Diversity of Leuconostocs in Undefined Mixed Mesophilic Starter Cultures.</title>
        <authorList>
            <person name="Frantzen C.A."/>
            <person name="Kot W."/>
            <person name="Pedersen T.B."/>
            <person name="Ardo Y.M."/>
            <person name="Broadbent J.R."/>
            <person name="Neve H."/>
            <person name="Hansen L.H."/>
            <person name="Dal Bello F."/>
            <person name="Ostlie H.M."/>
            <person name="Kleppen H.P."/>
            <person name="Vogensen F.K."/>
            <person name="Holo H."/>
        </authorList>
    </citation>
    <scope>NUCLEOTIDE SEQUENCE [LARGE SCALE GENOMIC DNA]</scope>
    <source>
        <strain evidence="4 5">LMGCF08</strain>
    </source>
</reference>
<dbReference type="eggNOG" id="COG3547">
    <property type="taxonomic scope" value="Bacteria"/>
</dbReference>
<dbReference type="InterPro" id="IPR002525">
    <property type="entry name" value="Transp_IS110-like_N"/>
</dbReference>
<feature type="domain" description="Transposase IS110-like N-terminal" evidence="2">
    <location>
        <begin position="6"/>
        <end position="162"/>
    </location>
</feature>
<dbReference type="AlphaFoldDB" id="A0A1X0VE31"/>
<dbReference type="GO" id="GO:0004803">
    <property type="term" value="F:transposase activity"/>
    <property type="evidence" value="ECO:0007669"/>
    <property type="project" value="InterPro"/>
</dbReference>
<name>A0A1X0VE31_LEUPS</name>
<evidence type="ECO:0000259" key="3">
    <source>
        <dbReference type="Pfam" id="PF02371"/>
    </source>
</evidence>
<proteinExistence type="predicted"/>
<dbReference type="PANTHER" id="PTHR33055">
    <property type="entry name" value="TRANSPOSASE FOR INSERTION SEQUENCE ELEMENT IS1111A"/>
    <property type="match status" value="1"/>
</dbReference>
<evidence type="ECO:0000259" key="2">
    <source>
        <dbReference type="Pfam" id="PF01548"/>
    </source>
</evidence>
<evidence type="ECO:0000313" key="4">
    <source>
        <dbReference type="EMBL" id="ORI97904.1"/>
    </source>
</evidence>
<accession>A0A1X0VE31</accession>
<sequence length="413" mass="47410">MMKLFVGIDVSSKKLEVSMLTSDISAKPLFQGTFENDLNGATEVKKLILKLNLSQQFEKIVIGMEATSIYSFHPAYFFENDDDLAQFNTQAVIINPRDTKKYKDIFEIQKNDSIDAYYIADFLRLERYSTSLVRQEKYVALQRLTRSRFELVKSLSRSKQHFLEDLYYKLNKLVVNDDLNTSVFGATMLDLLTEDFTTDDISVMPIEELADYLNSKGKGRFANPSALAKTIQKAIRGSYRLDKTIQTSIDVVLSVYLNEIRLFQKQIKLLEKSIDDLLKTFDEAQILQSIPGIGPVYSAGILAEIGQIKRFENQSQLAKYAGLAWKKYQSGSFNGDNTPMIHSGDTYLRYYLIEAANSVRRYDPVFARYYHQKANEAKLSPHKRAVSLTARKLVRVIDVLLRNHQIYQKEKVV</sequence>
<keyword evidence="1" id="KW-0175">Coiled coil</keyword>
<feature type="coiled-coil region" evidence="1">
    <location>
        <begin position="260"/>
        <end position="287"/>
    </location>
</feature>
<comment type="caution">
    <text evidence="4">The sequence shown here is derived from an EMBL/GenBank/DDBJ whole genome shotgun (WGS) entry which is preliminary data.</text>
</comment>
<gene>
    <name evidence="4" type="ORF">BMR96_04815</name>
</gene>
<dbReference type="GO" id="GO:0003677">
    <property type="term" value="F:DNA binding"/>
    <property type="evidence" value="ECO:0007669"/>
    <property type="project" value="InterPro"/>
</dbReference>
<evidence type="ECO:0000313" key="5">
    <source>
        <dbReference type="Proteomes" id="UP000192288"/>
    </source>
</evidence>
<dbReference type="InterPro" id="IPR047650">
    <property type="entry name" value="Transpos_IS110"/>
</dbReference>
<organism evidence="4 5">
    <name type="scientific">Leuconostoc pseudomesenteroides</name>
    <dbReference type="NCBI Taxonomy" id="33968"/>
    <lineage>
        <taxon>Bacteria</taxon>
        <taxon>Bacillati</taxon>
        <taxon>Bacillota</taxon>
        <taxon>Bacilli</taxon>
        <taxon>Lactobacillales</taxon>
        <taxon>Lactobacillaceae</taxon>
        <taxon>Leuconostoc</taxon>
    </lineage>
</organism>
<feature type="domain" description="Transposase IS116/IS110/IS902 C-terminal" evidence="3">
    <location>
        <begin position="284"/>
        <end position="371"/>
    </location>
</feature>
<dbReference type="GO" id="GO:0006313">
    <property type="term" value="P:DNA transposition"/>
    <property type="evidence" value="ECO:0007669"/>
    <property type="project" value="InterPro"/>
</dbReference>
<protein>
    <submittedName>
        <fullName evidence="4">IS110 family transposase</fullName>
    </submittedName>
</protein>
<dbReference type="Proteomes" id="UP000192288">
    <property type="component" value="Unassembled WGS sequence"/>
</dbReference>
<dbReference type="STRING" id="33968.BMS77_06750"/>
<dbReference type="Pfam" id="PF01548">
    <property type="entry name" value="DEDD_Tnp_IS110"/>
    <property type="match status" value="1"/>
</dbReference>
<dbReference type="PANTHER" id="PTHR33055:SF13">
    <property type="entry name" value="TRANSPOSASE"/>
    <property type="match status" value="1"/>
</dbReference>
<dbReference type="Pfam" id="PF02371">
    <property type="entry name" value="Transposase_20"/>
    <property type="match status" value="1"/>
</dbReference>